<feature type="domain" description="Chromosomal replication initiator DnaA C-terminal" evidence="14">
    <location>
        <begin position="369"/>
        <end position="438"/>
    </location>
</feature>
<keyword evidence="4 8" id="KW-0547">Nucleotide-binding</keyword>
<dbReference type="Gene3D" id="3.30.300.180">
    <property type="match status" value="1"/>
</dbReference>
<dbReference type="SMART" id="SM00382">
    <property type="entry name" value="AAA"/>
    <property type="match status" value="1"/>
</dbReference>
<organism evidence="15 16">
    <name type="scientific">Patulibacter brassicae</name>
    <dbReference type="NCBI Taxonomy" id="1705717"/>
    <lineage>
        <taxon>Bacteria</taxon>
        <taxon>Bacillati</taxon>
        <taxon>Actinomycetota</taxon>
        <taxon>Thermoleophilia</taxon>
        <taxon>Solirubrobacterales</taxon>
        <taxon>Patulibacteraceae</taxon>
        <taxon>Patulibacter</taxon>
    </lineage>
</organism>
<sequence length="479" mass="52529">MTASDLDRAWNAIVVEAQRRIADPAWTTWLSVLRPVGLEQGVLEVHAPDHARSWVSSRLVPLLQDCAQRALGPGWEIRLAPGAASSPGGRRGGRRGGAAGGRDEEGERRRVPERPLTPRFRFEEFVLGPANRFAHAAALTVAENPGIAYNPLFLCGPPGVGKTHLLHAIGHYARAHHPGIRVRYATAETFTSEFTDALRTRGIDGFKQRYRSIDLLLVDDVQFLMAKQATEEEFFHTFNALHEAGAQVVLTADRVPNDMEQLEQRLRDRFASGLVAEVEPPDIATRLMVLRKRITGQQLELTDPGALEEIARHVSTSVRAVEAALIRVVAFASLTDRPVTRALAQEVLGSLYPGRDRQPGTRRVDEPATTGEVLAATAAVFGLAVDDLTGRRNDKRTAWARKLAMYVAREETGASYPALGQAFGGRNHTTVLNAVRGVNERIDRDPAAQVDLARVHDRIAAVQRGEDDPAGDRQDDRLG</sequence>
<comment type="subcellular location">
    <subcellularLocation>
        <location evidence="8">Cytoplasm</location>
    </subcellularLocation>
</comment>
<evidence type="ECO:0000256" key="3">
    <source>
        <dbReference type="ARBA" id="ARBA00022705"/>
    </source>
</evidence>
<dbReference type="SMART" id="SM00760">
    <property type="entry name" value="Bac_DnaA_C"/>
    <property type="match status" value="1"/>
</dbReference>
<evidence type="ECO:0000256" key="11">
    <source>
        <dbReference type="RuleBase" id="RU004227"/>
    </source>
</evidence>
<evidence type="ECO:0000256" key="12">
    <source>
        <dbReference type="SAM" id="MobiDB-lite"/>
    </source>
</evidence>
<dbReference type="InterPro" id="IPR020591">
    <property type="entry name" value="Chromosome_initiator_DnaA-like"/>
</dbReference>
<gene>
    <name evidence="8 15" type="primary">dnaA</name>
    <name evidence="15" type="ORF">SK069_12720</name>
</gene>
<comment type="domain">
    <text evidence="8">Domain I is involved in oligomerization and binding regulators, domain II is flexibile and of varying length in different bacteria, domain III forms the AAA+ region, while domain IV binds dsDNA.</text>
</comment>
<evidence type="ECO:0000256" key="6">
    <source>
        <dbReference type="ARBA" id="ARBA00023121"/>
    </source>
</evidence>
<dbReference type="PROSITE" id="PS01008">
    <property type="entry name" value="DNAA"/>
    <property type="match status" value="1"/>
</dbReference>
<dbReference type="SUPFAM" id="SSF48295">
    <property type="entry name" value="TrpR-like"/>
    <property type="match status" value="1"/>
</dbReference>
<evidence type="ECO:0000256" key="4">
    <source>
        <dbReference type="ARBA" id="ARBA00022741"/>
    </source>
</evidence>
<feature type="binding site" evidence="8">
    <location>
        <position position="162"/>
    </location>
    <ligand>
        <name>ATP</name>
        <dbReference type="ChEBI" id="CHEBI:30616"/>
    </ligand>
</feature>
<keyword evidence="6 8" id="KW-0446">Lipid-binding</keyword>
<dbReference type="CDD" id="cd06571">
    <property type="entry name" value="Bac_DnaA_C"/>
    <property type="match status" value="1"/>
</dbReference>
<dbReference type="InterPro" id="IPR013317">
    <property type="entry name" value="DnaA_dom"/>
</dbReference>
<comment type="similarity">
    <text evidence="1 8 11">Belongs to the DnaA family.</text>
</comment>
<dbReference type="RefSeq" id="WP_319954620.1">
    <property type="nucleotide sequence ID" value="NZ_JAXAVX010000006.1"/>
</dbReference>
<dbReference type="Pfam" id="PF08299">
    <property type="entry name" value="Bac_DnaA_C"/>
    <property type="match status" value="1"/>
</dbReference>
<comment type="function">
    <text evidence="8 10">Plays an essential role in the initiation and regulation of chromosomal replication. ATP-DnaA binds to the origin of replication (oriC) to initiate formation of the DNA replication initiation complex once per cell cycle. Binds the DnaA box (a 9 base pair repeat at the origin) and separates the double-stranded (ds)DNA. Forms a right-handed helical filament on oriC DNA; dsDNA binds to the exterior of the filament while single-stranded (ss)DNA is stabiized in the filament's interior. The ATP-DnaA-oriC complex binds and stabilizes one strand of the AT-rich DNA unwinding element (DUE), permitting loading of DNA polymerase. After initiation quickly degrades to an ADP-DnaA complex that is not apt for DNA replication. Binds acidic phospholipids.</text>
</comment>
<name>A0ABU4VN04_9ACTN</name>
<dbReference type="Gene3D" id="1.10.1750.10">
    <property type="match status" value="1"/>
</dbReference>
<dbReference type="HAMAP" id="MF_00377">
    <property type="entry name" value="DnaA_bact"/>
    <property type="match status" value="1"/>
</dbReference>
<accession>A0ABU4VN04</accession>
<evidence type="ECO:0000256" key="8">
    <source>
        <dbReference type="HAMAP-Rule" id="MF_00377"/>
    </source>
</evidence>
<evidence type="ECO:0000256" key="5">
    <source>
        <dbReference type="ARBA" id="ARBA00022840"/>
    </source>
</evidence>
<evidence type="ECO:0000259" key="13">
    <source>
        <dbReference type="SMART" id="SM00382"/>
    </source>
</evidence>
<dbReference type="InterPro" id="IPR018312">
    <property type="entry name" value="Chromosome_initiator_DnaA_CS"/>
</dbReference>
<evidence type="ECO:0000256" key="7">
    <source>
        <dbReference type="ARBA" id="ARBA00023125"/>
    </source>
</evidence>
<protein>
    <recommendedName>
        <fullName evidence="8 9">Chromosomal replication initiator protein DnaA</fullName>
    </recommendedName>
</protein>
<dbReference type="InterPro" id="IPR003593">
    <property type="entry name" value="AAA+_ATPase"/>
</dbReference>
<dbReference type="PANTHER" id="PTHR30050:SF2">
    <property type="entry name" value="CHROMOSOMAL REPLICATION INITIATOR PROTEIN DNAA"/>
    <property type="match status" value="1"/>
</dbReference>
<comment type="caution">
    <text evidence="8">Lacks conserved residue(s) required for the propagation of feature annotation.</text>
</comment>
<feature type="binding site" evidence="8">
    <location>
        <position position="159"/>
    </location>
    <ligand>
        <name>ATP</name>
        <dbReference type="ChEBI" id="CHEBI:30616"/>
    </ligand>
</feature>
<evidence type="ECO:0000256" key="2">
    <source>
        <dbReference type="ARBA" id="ARBA00022490"/>
    </source>
</evidence>
<feature type="compositionally biased region" description="Basic and acidic residues" evidence="12">
    <location>
        <begin position="101"/>
        <end position="113"/>
    </location>
</feature>
<keyword evidence="16" id="KW-1185">Reference proteome</keyword>
<keyword evidence="3 8" id="KW-0235">DNA replication</keyword>
<feature type="region of interest" description="Domain I, interacts with DnaA modulators" evidence="8">
    <location>
        <begin position="1"/>
        <end position="80"/>
    </location>
</feature>
<dbReference type="InterPro" id="IPR010921">
    <property type="entry name" value="Trp_repressor/repl_initiator"/>
</dbReference>
<dbReference type="SUPFAM" id="SSF52540">
    <property type="entry name" value="P-loop containing nucleoside triphosphate hydrolases"/>
    <property type="match status" value="1"/>
</dbReference>
<evidence type="ECO:0000256" key="9">
    <source>
        <dbReference type="NCBIfam" id="TIGR00362"/>
    </source>
</evidence>
<keyword evidence="2 8" id="KW-0963">Cytoplasm</keyword>
<dbReference type="PRINTS" id="PR00051">
    <property type="entry name" value="DNAA"/>
</dbReference>
<comment type="subunit">
    <text evidence="8">Oligomerizes as a right-handed, spiral filament on DNA at oriC.</text>
</comment>
<dbReference type="Gene3D" id="3.40.50.300">
    <property type="entry name" value="P-loop containing nucleotide triphosphate hydrolases"/>
    <property type="match status" value="1"/>
</dbReference>
<evidence type="ECO:0000259" key="14">
    <source>
        <dbReference type="SMART" id="SM00760"/>
    </source>
</evidence>
<feature type="region of interest" description="Domain IV, binds dsDNA" evidence="8">
    <location>
        <begin position="333"/>
        <end position="479"/>
    </location>
</feature>
<dbReference type="PANTHER" id="PTHR30050">
    <property type="entry name" value="CHROMOSOMAL REPLICATION INITIATOR PROTEIN DNAA"/>
    <property type="match status" value="1"/>
</dbReference>
<keyword evidence="5 8" id="KW-0067">ATP-binding</keyword>
<dbReference type="Proteomes" id="UP001277761">
    <property type="component" value="Unassembled WGS sequence"/>
</dbReference>
<keyword evidence="7 8" id="KW-0238">DNA-binding</keyword>
<dbReference type="InterPro" id="IPR013159">
    <property type="entry name" value="DnaA_C"/>
</dbReference>
<evidence type="ECO:0000256" key="1">
    <source>
        <dbReference type="ARBA" id="ARBA00006583"/>
    </source>
</evidence>
<evidence type="ECO:0000256" key="10">
    <source>
        <dbReference type="RuleBase" id="RU000577"/>
    </source>
</evidence>
<dbReference type="Gene3D" id="1.10.8.60">
    <property type="match status" value="1"/>
</dbReference>
<dbReference type="CDD" id="cd00009">
    <property type="entry name" value="AAA"/>
    <property type="match status" value="1"/>
</dbReference>
<dbReference type="EMBL" id="JAXAVX010000006">
    <property type="protein sequence ID" value="MDX8152464.1"/>
    <property type="molecule type" value="Genomic_DNA"/>
</dbReference>
<comment type="caution">
    <text evidence="15">The sequence shown here is derived from an EMBL/GenBank/DDBJ whole genome shotgun (WGS) entry which is preliminary data.</text>
</comment>
<dbReference type="InterPro" id="IPR027417">
    <property type="entry name" value="P-loop_NTPase"/>
</dbReference>
<evidence type="ECO:0000313" key="15">
    <source>
        <dbReference type="EMBL" id="MDX8152464.1"/>
    </source>
</evidence>
<feature type="domain" description="AAA+ ATPase" evidence="13">
    <location>
        <begin position="148"/>
        <end position="276"/>
    </location>
</feature>
<dbReference type="InterPro" id="IPR038454">
    <property type="entry name" value="DnaA_N_sf"/>
</dbReference>
<evidence type="ECO:0000313" key="16">
    <source>
        <dbReference type="Proteomes" id="UP001277761"/>
    </source>
</evidence>
<dbReference type="Pfam" id="PF00308">
    <property type="entry name" value="Bac_DnaA"/>
    <property type="match status" value="1"/>
</dbReference>
<dbReference type="NCBIfam" id="TIGR00362">
    <property type="entry name" value="DnaA"/>
    <property type="match status" value="1"/>
</dbReference>
<reference evidence="15 16" key="1">
    <citation type="submission" date="2023-11" db="EMBL/GenBank/DDBJ databases">
        <authorList>
            <person name="Xu M."/>
            <person name="Jiang T."/>
        </authorList>
    </citation>
    <scope>NUCLEOTIDE SEQUENCE [LARGE SCALE GENOMIC DNA]</scope>
    <source>
        <strain evidence="15 16">SD</strain>
    </source>
</reference>
<feature type="region of interest" description="Disordered" evidence="12">
    <location>
        <begin position="80"/>
        <end position="113"/>
    </location>
</feature>
<feature type="binding site" evidence="8">
    <location>
        <position position="161"/>
    </location>
    <ligand>
        <name>ATP</name>
        <dbReference type="ChEBI" id="CHEBI:30616"/>
    </ligand>
</feature>
<feature type="binding site" evidence="8">
    <location>
        <position position="163"/>
    </location>
    <ligand>
        <name>ATP</name>
        <dbReference type="ChEBI" id="CHEBI:30616"/>
    </ligand>
</feature>
<dbReference type="InterPro" id="IPR001957">
    <property type="entry name" value="Chromosome_initiator_DnaA"/>
</dbReference>
<proteinExistence type="inferred from homology"/>